<evidence type="ECO:0000256" key="1">
    <source>
        <dbReference type="SAM" id="MobiDB-lite"/>
    </source>
</evidence>
<accession>B8IX91</accession>
<dbReference type="HOGENOM" id="CLU_1775277_0_0_5"/>
<feature type="compositionally biased region" description="Basic and acidic residues" evidence="1">
    <location>
        <begin position="129"/>
        <end position="146"/>
    </location>
</feature>
<evidence type="ECO:0000313" key="3">
    <source>
        <dbReference type="Proteomes" id="UP000008207"/>
    </source>
</evidence>
<protein>
    <submittedName>
        <fullName evidence="2">Uncharacterized protein</fullName>
    </submittedName>
</protein>
<gene>
    <name evidence="2" type="ordered locus">Mnod_8153</name>
</gene>
<keyword evidence="2" id="KW-0614">Plasmid</keyword>
<name>B8IX91_METNO</name>
<evidence type="ECO:0000313" key="2">
    <source>
        <dbReference type="EMBL" id="ACL63132.1"/>
    </source>
</evidence>
<dbReference type="EMBL" id="CP001351">
    <property type="protein sequence ID" value="ACL63132.1"/>
    <property type="molecule type" value="Genomic_DNA"/>
</dbReference>
<geneLocation type="plasmid" evidence="2 3">
    <name>pMNOD02</name>
</geneLocation>
<reference evidence="3" key="1">
    <citation type="submission" date="2009-01" db="EMBL/GenBank/DDBJ databases">
        <title>Complete sequence of plasmid 2 of Methylobacterium nodulans ORS 2060.</title>
        <authorList>
            <consortium name="US DOE Joint Genome Institute"/>
            <person name="Lucas S."/>
            <person name="Copeland A."/>
            <person name="Lapidus A."/>
            <person name="Glavina del Rio T."/>
            <person name="Dalin E."/>
            <person name="Tice H."/>
            <person name="Bruce D."/>
            <person name="Goodwin L."/>
            <person name="Pitluck S."/>
            <person name="Sims D."/>
            <person name="Brettin T."/>
            <person name="Detter J.C."/>
            <person name="Han C."/>
            <person name="Larimer F."/>
            <person name="Land M."/>
            <person name="Hauser L."/>
            <person name="Kyrpides N."/>
            <person name="Ivanova N."/>
            <person name="Marx C.J."/>
            <person name="Richardson P."/>
        </authorList>
    </citation>
    <scope>NUCLEOTIDE SEQUENCE [LARGE SCALE GENOMIC DNA]</scope>
    <source>
        <strain evidence="3">LMG 21967 / CNCM I-2342 / ORS 2060</strain>
        <plasmid evidence="3">Plasmid pMNOD02</plasmid>
    </source>
</reference>
<sequence>MGTRVHHPDPLPSPGKCATYFVGLPDTPTIGELLKLKRITSEQINAAAAAYIADPAPGVREIAKRVKPDIAAAVEAHPYAQKALAQPEATVRERKSVVKRAILLARPARVSRPTHRSGVAGQRSSRRYGTRDAPHEKSPPRQNRAD</sequence>
<dbReference type="Proteomes" id="UP000008207">
    <property type="component" value="Plasmid pMNOD02"/>
</dbReference>
<organism evidence="2 3">
    <name type="scientific">Methylobacterium nodulans (strain LMG 21967 / CNCM I-2342 / ORS 2060)</name>
    <dbReference type="NCBI Taxonomy" id="460265"/>
    <lineage>
        <taxon>Bacteria</taxon>
        <taxon>Pseudomonadati</taxon>
        <taxon>Pseudomonadota</taxon>
        <taxon>Alphaproteobacteria</taxon>
        <taxon>Hyphomicrobiales</taxon>
        <taxon>Methylobacteriaceae</taxon>
        <taxon>Methylobacterium</taxon>
    </lineage>
</organism>
<dbReference type="AlphaFoldDB" id="B8IX91"/>
<proteinExistence type="predicted"/>
<keyword evidence="3" id="KW-1185">Reference proteome</keyword>
<dbReference type="KEGG" id="mno:Mnod_8153"/>
<feature type="region of interest" description="Disordered" evidence="1">
    <location>
        <begin position="106"/>
        <end position="146"/>
    </location>
</feature>
<dbReference type="RefSeq" id="WP_012631332.1">
    <property type="nucleotide sequence ID" value="NC_011887.1"/>
</dbReference>